<dbReference type="OrthoDB" id="10376843at2759"/>
<name>A0A9P3PS64_LYOSH</name>
<evidence type="ECO:0000313" key="2">
    <source>
        <dbReference type="Proteomes" id="UP001063166"/>
    </source>
</evidence>
<proteinExistence type="predicted"/>
<keyword evidence="2" id="KW-1185">Reference proteome</keyword>
<dbReference type="Proteomes" id="UP001063166">
    <property type="component" value="Unassembled WGS sequence"/>
</dbReference>
<reference evidence="1" key="1">
    <citation type="submission" date="2022-07" db="EMBL/GenBank/DDBJ databases">
        <title>The genome of Lyophyllum shimeji provides insight into the initial evolution of ectomycorrhizal fungal genome.</title>
        <authorList>
            <person name="Kobayashi Y."/>
            <person name="Shibata T."/>
            <person name="Hirakawa H."/>
            <person name="Shigenobu S."/>
            <person name="Nishiyama T."/>
            <person name="Yamada A."/>
            <person name="Hasebe M."/>
            <person name="Kawaguchi M."/>
        </authorList>
    </citation>
    <scope>NUCLEOTIDE SEQUENCE</scope>
    <source>
        <strain evidence="1">AT787</strain>
    </source>
</reference>
<protein>
    <submittedName>
        <fullName evidence="1">Uncharacterized protein</fullName>
    </submittedName>
</protein>
<comment type="caution">
    <text evidence="1">The sequence shown here is derived from an EMBL/GenBank/DDBJ whole genome shotgun (WGS) entry which is preliminary data.</text>
</comment>
<gene>
    <name evidence="1" type="ORF">LshimejAT787_0804500</name>
</gene>
<sequence>MARTMDFVRRITRARRSRTCAKETASLDPTIYHAPQPGEDFTPVLPDDILPLDSTDLAGGSESFTNYRVLWRGRIVTVQQFHEPRARESFQEHLDIIHSLRDCNVPVRWVAGVSTCGAQDDPFIIYNAQSIWNDLKPLVKASLERYSQIPQEKRAAEYEVWSRANNIDNFFRHLDPASFRKILD</sequence>
<accession>A0A9P3PS64</accession>
<dbReference type="EMBL" id="BRPK01000008">
    <property type="protein sequence ID" value="GLB40579.1"/>
    <property type="molecule type" value="Genomic_DNA"/>
</dbReference>
<organism evidence="1 2">
    <name type="scientific">Lyophyllum shimeji</name>
    <name type="common">Hon-shimeji</name>
    <name type="synonym">Tricholoma shimeji</name>
    <dbReference type="NCBI Taxonomy" id="47721"/>
    <lineage>
        <taxon>Eukaryota</taxon>
        <taxon>Fungi</taxon>
        <taxon>Dikarya</taxon>
        <taxon>Basidiomycota</taxon>
        <taxon>Agaricomycotina</taxon>
        <taxon>Agaricomycetes</taxon>
        <taxon>Agaricomycetidae</taxon>
        <taxon>Agaricales</taxon>
        <taxon>Tricholomatineae</taxon>
        <taxon>Lyophyllaceae</taxon>
        <taxon>Lyophyllum</taxon>
    </lineage>
</organism>
<evidence type="ECO:0000313" key="1">
    <source>
        <dbReference type="EMBL" id="GLB40579.1"/>
    </source>
</evidence>
<dbReference type="AlphaFoldDB" id="A0A9P3PS64"/>